<comment type="caution">
    <text evidence="2">The sequence shown here is derived from an EMBL/GenBank/DDBJ whole genome shotgun (WGS) entry which is preliminary data.</text>
</comment>
<evidence type="ECO:0000256" key="1">
    <source>
        <dbReference type="SAM" id="MobiDB-lite"/>
    </source>
</evidence>
<proteinExistence type="predicted"/>
<gene>
    <name evidence="2" type="ORF">SAMN06265222_104229</name>
</gene>
<evidence type="ECO:0000313" key="2">
    <source>
        <dbReference type="EMBL" id="SMP54277.1"/>
    </source>
</evidence>
<reference evidence="2 3" key="1">
    <citation type="submission" date="2017-05" db="EMBL/GenBank/DDBJ databases">
        <authorList>
            <person name="Varghese N."/>
            <person name="Submissions S."/>
        </authorList>
    </citation>
    <scope>NUCLEOTIDE SEQUENCE [LARGE SCALE GENOMIC DNA]</scope>
    <source>
        <strain evidence="2 3">DSM 25457</strain>
    </source>
</reference>
<protein>
    <submittedName>
        <fullName evidence="2">Uncharacterized protein</fullName>
    </submittedName>
</protein>
<feature type="region of interest" description="Disordered" evidence="1">
    <location>
        <begin position="465"/>
        <end position="486"/>
    </location>
</feature>
<name>A0ABY1Q085_9BACT</name>
<dbReference type="EMBL" id="FXUG01000004">
    <property type="protein sequence ID" value="SMP54277.1"/>
    <property type="molecule type" value="Genomic_DNA"/>
</dbReference>
<keyword evidence="3" id="KW-1185">Reference proteome</keyword>
<sequence>MSVRDDRGFDSPQFNLVRLVRQHGRFLAAFLQTQTTLVALCWVSLGWVALSSGISFSQAEEPRQGKAKGLQAAEQDPPVKEAVAHVSDTGFWTSPMREVDTATADQTLLVIVITDDIDPAWISLDKTIRLANRPVCWCETSITKAVAAIPPGFAHPSAPIEGQHWPLGIPKVLTGGESNLPPGRTITVVTDGHYRTLGVIVGIPEDQELVRLIEEAEETRGWLRQHRREPDQLVKKLAERSRQRLPRIWQLQLDQQVAALGTTPLEQVADAISQNERFTKQVQIRFGQVADQVQHTYKQHIEQRFGMTPETDFRRLVALEQHSATRMPWMTTLLPFMAGADLRNVYLDLAETVWDQRAMPIQMQGKDPLGDWLTQFGDQGPFALHIPPPYLRNRTELQLAKVSDIAQRRGFGWQDLDEALGNGPVRETNLRELATWLYRSKKRPLDLQRPSQTRYLFFRSSTDSPYPIRDGEPPGRSITMIRQVQK</sequence>
<accession>A0ABY1Q085</accession>
<dbReference type="Proteomes" id="UP001158067">
    <property type="component" value="Unassembled WGS sequence"/>
</dbReference>
<evidence type="ECO:0000313" key="3">
    <source>
        <dbReference type="Proteomes" id="UP001158067"/>
    </source>
</evidence>
<organism evidence="2 3">
    <name type="scientific">Neorhodopirellula lusitana</name>
    <dbReference type="NCBI Taxonomy" id="445327"/>
    <lineage>
        <taxon>Bacteria</taxon>
        <taxon>Pseudomonadati</taxon>
        <taxon>Planctomycetota</taxon>
        <taxon>Planctomycetia</taxon>
        <taxon>Pirellulales</taxon>
        <taxon>Pirellulaceae</taxon>
        <taxon>Neorhodopirellula</taxon>
    </lineage>
</organism>